<evidence type="ECO:0008006" key="3">
    <source>
        <dbReference type="Google" id="ProtNLM"/>
    </source>
</evidence>
<protein>
    <recommendedName>
        <fullName evidence="3">STAS/SEC14 domain-containing protein</fullName>
    </recommendedName>
</protein>
<sequence length="136" mass="16005">MQIPKQLRGNPKIISYDFDFCHLEVYDDYVKAVMSEGITVSPEHNDILLQVVNKHFKNKSFVYITHRINSYAVNPTIYLETAKIENLAGMIVVSNDPQQKIQTKLEKVFFRKEFRQFDNMEDALEYKNLILKKNLC</sequence>
<accession>A0A504IV49</accession>
<evidence type="ECO:0000313" key="1">
    <source>
        <dbReference type="EMBL" id="TPN82367.1"/>
    </source>
</evidence>
<gene>
    <name evidence="1" type="ORF">FHK87_23390</name>
</gene>
<dbReference type="EMBL" id="VFWZ01000009">
    <property type="protein sequence ID" value="TPN82367.1"/>
    <property type="molecule type" value="Genomic_DNA"/>
</dbReference>
<reference evidence="1 2" key="1">
    <citation type="submission" date="2019-06" db="EMBL/GenBank/DDBJ databases">
        <authorList>
            <person name="Meng X."/>
        </authorList>
    </citation>
    <scope>NUCLEOTIDE SEQUENCE [LARGE SCALE GENOMIC DNA]</scope>
    <source>
        <strain evidence="1 2">M625</strain>
    </source>
</reference>
<proteinExistence type="predicted"/>
<dbReference type="RefSeq" id="WP_140597298.1">
    <property type="nucleotide sequence ID" value="NZ_VFWZ01000009.1"/>
</dbReference>
<name>A0A504IV49_9FLAO</name>
<dbReference type="AlphaFoldDB" id="A0A504IV49"/>
<comment type="caution">
    <text evidence="1">The sequence shown here is derived from an EMBL/GenBank/DDBJ whole genome shotgun (WGS) entry which is preliminary data.</text>
</comment>
<dbReference type="OrthoDB" id="1144359at2"/>
<evidence type="ECO:0000313" key="2">
    <source>
        <dbReference type="Proteomes" id="UP000315540"/>
    </source>
</evidence>
<keyword evidence="2" id="KW-1185">Reference proteome</keyword>
<dbReference type="Proteomes" id="UP000315540">
    <property type="component" value="Unassembled WGS sequence"/>
</dbReference>
<organism evidence="1 2">
    <name type="scientific">Aquimarina algicola</name>
    <dbReference type="NCBI Taxonomy" id="2589995"/>
    <lineage>
        <taxon>Bacteria</taxon>
        <taxon>Pseudomonadati</taxon>
        <taxon>Bacteroidota</taxon>
        <taxon>Flavobacteriia</taxon>
        <taxon>Flavobacteriales</taxon>
        <taxon>Flavobacteriaceae</taxon>
        <taxon>Aquimarina</taxon>
    </lineage>
</organism>